<feature type="compositionally biased region" description="Polar residues" evidence="1">
    <location>
        <begin position="453"/>
        <end position="463"/>
    </location>
</feature>
<dbReference type="SMART" id="SM00262">
    <property type="entry name" value="GEL"/>
    <property type="match status" value="1"/>
</dbReference>
<evidence type="ECO:0000256" key="1">
    <source>
        <dbReference type="SAM" id="MobiDB-lite"/>
    </source>
</evidence>
<feature type="compositionally biased region" description="Basic and acidic residues" evidence="1">
    <location>
        <begin position="193"/>
        <end position="205"/>
    </location>
</feature>
<accession>A0A2X0K979</accession>
<feature type="compositionally biased region" description="Low complexity" evidence="1">
    <location>
        <begin position="294"/>
        <end position="303"/>
    </location>
</feature>
<dbReference type="InterPro" id="IPR007122">
    <property type="entry name" value="Villin/Gelsolin"/>
</dbReference>
<feature type="compositionally biased region" description="Polar residues" evidence="1">
    <location>
        <begin position="209"/>
        <end position="219"/>
    </location>
</feature>
<gene>
    <name evidence="2" type="ORF">BZ3500_MVSOF-1268-A1-R1_CHR1-1G01050</name>
</gene>
<feature type="compositionally biased region" description="Basic and acidic residues" evidence="1">
    <location>
        <begin position="348"/>
        <end position="361"/>
    </location>
</feature>
<sequence length="948" mass="100795">MDHDHFSAYQDASEAQSVSAYEPVSSPLPPVTLPAFPSASVSPGASKYHTRRQSQHLGHQQGLPSPSGLPSPRPGSNFSAGTGSGRAHQSGIMSSDAAAQQGGDASLEEEIERSRQERLKRRTHASDPSDGEISDPRDTASARENIIALASRGTQPSAGASGGASLTSFMSGAARPPPRHRIGTGMTEQEKEETERLEREMEATRSKWKNANTGSTPTSGAPAGVSLATLMKGNKADESSVKVGVASRWGQTVEKEGMGTRPLGATGLPQKKEAAAMSLAAIMGSKASGPRLNQPAPQAAGEEGPAHARRGFVGAYALPGMVAANGPGMRASAPSENADDTGFAPRPDAAKRSSVLDRWNRDTPNGEAASTAPPPAKQTSTPLPNTNTSVALGPAAPSRGWSGPPIGVKDTPYASPKSAPVRPERSTEPKYTRGTAFPSMNAPTPAAAPTVESAASISRPSSPTSVRNVVAQWGHASQPSQTAAALAALSIKESYGIKVASPRTSPMMSMSNHTLPSTQTERVSQPAPTDCAPRPVPTLARNASPPVAPAPMAKGMPQFSSSAAPRSSQDKINLVAAPSKSSTESKAVQAAVALALNTPSPTRLPPGIAASTDVYSLLTQDRDPIDHNHMFYRTEILAIVHRQVSPDSTTVFIWIGDETPPIGHRVEGQINEILKREGVHEAQRLRYRQETKALGEVFGDQITICRGLRDDFDHLATRLYSVQTVDEVAFIEEQDLTSRSICSGHCTVFSIVGEVYAWIGVASNAQEQDACFEFAESIADGRQVTVLQQGKETAYFWHGLDGLEIASSYYWRFRPLLPPPVSVIAFESTSSIRRIEPIDLPKNHVSLVDGGFAEHWIVVPAMCKGKKAEIEVAMAAAEDLASRWKERGFGFKQAVHVLCAPSKLPIDLPHLARQLDFQKLSSAPRQNGDEKPTKMNVLTLEEARAQLL</sequence>
<feature type="region of interest" description="Disordered" evidence="1">
    <location>
        <begin position="1"/>
        <end position="225"/>
    </location>
</feature>
<organism evidence="2 3">
    <name type="scientific">Microbotryum saponariae</name>
    <dbReference type="NCBI Taxonomy" id="289078"/>
    <lineage>
        <taxon>Eukaryota</taxon>
        <taxon>Fungi</taxon>
        <taxon>Dikarya</taxon>
        <taxon>Basidiomycota</taxon>
        <taxon>Pucciniomycotina</taxon>
        <taxon>Microbotryomycetes</taxon>
        <taxon>Microbotryales</taxon>
        <taxon>Microbotryaceae</taxon>
        <taxon>Microbotryum</taxon>
    </lineage>
</organism>
<dbReference type="EMBL" id="FMWP01000013">
    <property type="protein sequence ID" value="SCZ89239.1"/>
    <property type="molecule type" value="Genomic_DNA"/>
</dbReference>
<dbReference type="OrthoDB" id="6375767at2759"/>
<dbReference type="GO" id="GO:0051015">
    <property type="term" value="F:actin filament binding"/>
    <property type="evidence" value="ECO:0007669"/>
    <property type="project" value="InterPro"/>
</dbReference>
<dbReference type="InterPro" id="IPR029006">
    <property type="entry name" value="ADF-H/Gelsolin-like_dom_sf"/>
</dbReference>
<dbReference type="SUPFAM" id="SSF55753">
    <property type="entry name" value="Actin depolymerizing proteins"/>
    <property type="match status" value="1"/>
</dbReference>
<feature type="compositionally biased region" description="Polar residues" evidence="1">
    <location>
        <begin position="502"/>
        <end position="527"/>
    </location>
</feature>
<dbReference type="STRING" id="289078.A0A2X0K979"/>
<dbReference type="AlphaFoldDB" id="A0A2X0K979"/>
<feature type="region of interest" description="Disordered" evidence="1">
    <location>
        <begin position="502"/>
        <end position="531"/>
    </location>
</feature>
<proteinExistence type="predicted"/>
<feature type="region of interest" description="Disordered" evidence="1">
    <location>
        <begin position="286"/>
        <end position="307"/>
    </location>
</feature>
<dbReference type="Gene3D" id="3.40.20.10">
    <property type="entry name" value="Severin"/>
    <property type="match status" value="1"/>
</dbReference>
<evidence type="ECO:0000313" key="3">
    <source>
        <dbReference type="Proteomes" id="UP000249723"/>
    </source>
</evidence>
<name>A0A2X0K979_9BASI</name>
<dbReference type="Proteomes" id="UP000249723">
    <property type="component" value="Unassembled WGS sequence"/>
</dbReference>
<feature type="compositionally biased region" description="Basic and acidic residues" evidence="1">
    <location>
        <begin position="422"/>
        <end position="431"/>
    </location>
</feature>
<feature type="region of interest" description="Disordered" evidence="1">
    <location>
        <begin position="323"/>
        <end position="463"/>
    </location>
</feature>
<feature type="compositionally biased region" description="Polar residues" evidence="1">
    <location>
        <begin position="377"/>
        <end position="390"/>
    </location>
</feature>
<keyword evidence="3" id="KW-1185">Reference proteome</keyword>
<reference evidence="3" key="1">
    <citation type="submission" date="2016-10" db="EMBL/GenBank/DDBJ databases">
        <authorList>
            <person name="Jeantristanb JTB J.-T."/>
            <person name="Ricardo R."/>
        </authorList>
    </citation>
    <scope>NUCLEOTIDE SEQUENCE [LARGE SCALE GENOMIC DNA]</scope>
</reference>
<protein>
    <submittedName>
        <fullName evidence="2">BZ3500_MvSof-1268-A1-R1_Chr1-1g01050 protein</fullName>
    </submittedName>
</protein>
<evidence type="ECO:0000313" key="2">
    <source>
        <dbReference type="EMBL" id="SCZ89239.1"/>
    </source>
</evidence>